<feature type="region of interest" description="Disordered" evidence="4">
    <location>
        <begin position="221"/>
        <end position="258"/>
    </location>
</feature>
<dbReference type="Gene3D" id="1.25.40.20">
    <property type="entry name" value="Ankyrin repeat-containing domain"/>
    <property type="match status" value="1"/>
</dbReference>
<sequence length="490" mass="53458">MSFSFSINDFLAVGKLTIRLWRSFKDAPAEFAEITRELASISNMITDLSDQAGSQTSLLNRRGASRKQELLALCDNLNGTLEELEDIHRKYQLMGRNAWVRVQLGERDLTPLRTRLGLHLNLLNGFVNSLTMAAVGRMEPMMVEILRILHNSAKGHGLGARSLLDAQSSSGRDEQWGRVEIELQSEGIPLDYVQEHIDDIRTLLDEVIEVEGLSVFDDIRPGDSASQVAGPAMSTDHSSGGVQSSLSNDPDPTARLPQLSLTRGSDTILGGASREEIKAATISIMNYGYKPEKLSPLDIPVQEVKVKSPFIKLRDTVVGTTTTRTKRAAQTLAEHREYQAGALCAAAIRGNLLAVRLILQKGVNVNALSNRETAINKVIRSNCTDAETTAMIELLVQFGGDVHYWRRQGPNLFSAVSHGKVKVAECLLNQGVNVDEMAADRTTALFKAAANSNKQLVDLLLKRGALAGADQIADQILKVTRDTPATSPQG</sequence>
<accession>A0A2J6R2E1</accession>
<keyword evidence="2" id="KW-0040">ANK repeat</keyword>
<dbReference type="PANTHER" id="PTHR24171">
    <property type="entry name" value="ANKYRIN REPEAT DOMAIN-CONTAINING PROTEIN 39-RELATED"/>
    <property type="match status" value="1"/>
</dbReference>
<dbReference type="SMART" id="SM00248">
    <property type="entry name" value="ANK"/>
    <property type="match status" value="4"/>
</dbReference>
<evidence type="ECO:0000313" key="6">
    <source>
        <dbReference type="Proteomes" id="UP000235786"/>
    </source>
</evidence>
<feature type="compositionally biased region" description="Polar residues" evidence="4">
    <location>
        <begin position="235"/>
        <end position="250"/>
    </location>
</feature>
<evidence type="ECO:0000256" key="1">
    <source>
        <dbReference type="ARBA" id="ARBA00022737"/>
    </source>
</evidence>
<dbReference type="InterPro" id="IPR036770">
    <property type="entry name" value="Ankyrin_rpt-contain_sf"/>
</dbReference>
<gene>
    <name evidence="5" type="ORF">L207DRAFT_571955</name>
</gene>
<dbReference type="InterPro" id="IPR002110">
    <property type="entry name" value="Ankyrin_rpt"/>
</dbReference>
<dbReference type="AlphaFoldDB" id="A0A2J6R2E1"/>
<evidence type="ECO:0000313" key="5">
    <source>
        <dbReference type="EMBL" id="PMD32682.1"/>
    </source>
</evidence>
<reference evidence="5 6" key="1">
    <citation type="submission" date="2016-04" db="EMBL/GenBank/DDBJ databases">
        <title>A degradative enzymes factory behind the ericoid mycorrhizal symbiosis.</title>
        <authorList>
            <consortium name="DOE Joint Genome Institute"/>
            <person name="Martino E."/>
            <person name="Morin E."/>
            <person name="Grelet G."/>
            <person name="Kuo A."/>
            <person name="Kohler A."/>
            <person name="Daghino S."/>
            <person name="Barry K."/>
            <person name="Choi C."/>
            <person name="Cichocki N."/>
            <person name="Clum A."/>
            <person name="Copeland A."/>
            <person name="Hainaut M."/>
            <person name="Haridas S."/>
            <person name="Labutti K."/>
            <person name="Lindquist E."/>
            <person name="Lipzen A."/>
            <person name="Khouja H.-R."/>
            <person name="Murat C."/>
            <person name="Ohm R."/>
            <person name="Olson A."/>
            <person name="Spatafora J."/>
            <person name="Veneault-Fourrey C."/>
            <person name="Henrissat B."/>
            <person name="Grigoriev I."/>
            <person name="Martin F."/>
            <person name="Perotto S."/>
        </authorList>
    </citation>
    <scope>NUCLEOTIDE SEQUENCE [LARGE SCALE GENOMIC DNA]</scope>
    <source>
        <strain evidence="5 6">F</strain>
    </source>
</reference>
<dbReference type="STRING" id="1149755.A0A2J6R2E1"/>
<evidence type="ECO:0000256" key="4">
    <source>
        <dbReference type="SAM" id="MobiDB-lite"/>
    </source>
</evidence>
<dbReference type="Pfam" id="PF12796">
    <property type="entry name" value="Ank_2"/>
    <property type="match status" value="1"/>
</dbReference>
<dbReference type="OrthoDB" id="7464126at2759"/>
<feature type="coiled-coil region" evidence="3">
    <location>
        <begin position="67"/>
        <end position="94"/>
    </location>
</feature>
<protein>
    <submittedName>
        <fullName evidence="5">Uncharacterized protein</fullName>
    </submittedName>
</protein>
<evidence type="ECO:0000256" key="2">
    <source>
        <dbReference type="ARBA" id="ARBA00023043"/>
    </source>
</evidence>
<dbReference type="SUPFAM" id="SSF48403">
    <property type="entry name" value="Ankyrin repeat"/>
    <property type="match status" value="1"/>
</dbReference>
<organism evidence="5 6">
    <name type="scientific">Hyaloscypha variabilis (strain UAMH 11265 / GT02V1 / F)</name>
    <name type="common">Meliniomyces variabilis</name>
    <dbReference type="NCBI Taxonomy" id="1149755"/>
    <lineage>
        <taxon>Eukaryota</taxon>
        <taxon>Fungi</taxon>
        <taxon>Dikarya</taxon>
        <taxon>Ascomycota</taxon>
        <taxon>Pezizomycotina</taxon>
        <taxon>Leotiomycetes</taxon>
        <taxon>Helotiales</taxon>
        <taxon>Hyaloscyphaceae</taxon>
        <taxon>Hyaloscypha</taxon>
        <taxon>Hyaloscypha variabilis</taxon>
    </lineage>
</organism>
<name>A0A2J6R2E1_HYAVF</name>
<dbReference type="EMBL" id="KZ613958">
    <property type="protein sequence ID" value="PMD32682.1"/>
    <property type="molecule type" value="Genomic_DNA"/>
</dbReference>
<keyword evidence="3" id="KW-0175">Coiled coil</keyword>
<keyword evidence="6" id="KW-1185">Reference proteome</keyword>
<dbReference type="Proteomes" id="UP000235786">
    <property type="component" value="Unassembled WGS sequence"/>
</dbReference>
<keyword evidence="1" id="KW-0677">Repeat</keyword>
<evidence type="ECO:0000256" key="3">
    <source>
        <dbReference type="SAM" id="Coils"/>
    </source>
</evidence>
<proteinExistence type="predicted"/>